<accession>A0A1M2VUP8</accession>
<evidence type="ECO:0000313" key="2">
    <source>
        <dbReference type="Proteomes" id="UP000184267"/>
    </source>
</evidence>
<dbReference type="EMBL" id="MNAD01000668">
    <property type="protein sequence ID" value="OJT11240.1"/>
    <property type="molecule type" value="Genomic_DNA"/>
</dbReference>
<dbReference type="Proteomes" id="UP000184267">
    <property type="component" value="Unassembled WGS sequence"/>
</dbReference>
<reference evidence="1 2" key="1">
    <citation type="submission" date="2016-10" db="EMBL/GenBank/DDBJ databases">
        <title>Genome sequence of the basidiomycete white-rot fungus Trametes pubescens.</title>
        <authorList>
            <person name="Makela M.R."/>
            <person name="Granchi Z."/>
            <person name="Peng M."/>
            <person name="De Vries R.P."/>
            <person name="Grigoriev I."/>
            <person name="Riley R."/>
            <person name="Hilden K."/>
        </authorList>
    </citation>
    <scope>NUCLEOTIDE SEQUENCE [LARGE SCALE GENOMIC DNA]</scope>
    <source>
        <strain evidence="1 2">FBCC735</strain>
    </source>
</reference>
<proteinExistence type="predicted"/>
<dbReference type="AlphaFoldDB" id="A0A1M2VUP8"/>
<keyword evidence="2" id="KW-1185">Reference proteome</keyword>
<evidence type="ECO:0000313" key="1">
    <source>
        <dbReference type="EMBL" id="OJT11240.1"/>
    </source>
</evidence>
<sequence>MSSPDIVPLIDAVAALSRGRDAVDVLCAELTLDLRQSLRALGLSADSSQWHDDVRHSMKILNREYRRDVKADVIDNGRKMRRTKGANELVLRVLDVARKFAASETQYSEFKTLYDAQRGRLVSAELFQYNDVLKTVENAMVAFKEQLTITRQRLASYLPAFRILEQPQRDVRAFTWRLDAPVSQRENIRAARSLLVRLVEVQGERGEIELRSGAMFVATSASFMDAPITPELVAAQVSKFEEIAAAIENCKTAQVEILAQLKEYFDDAGASPSSLAGIVPDTTVEVSTLRDAGACYSEILAAVELLHEINDSLELTISRVTSRLKHRVTVNKVVLAM</sequence>
<name>A0A1M2VUP8_TRAPU</name>
<organism evidence="1 2">
    <name type="scientific">Trametes pubescens</name>
    <name type="common">White-rot fungus</name>
    <dbReference type="NCBI Taxonomy" id="154538"/>
    <lineage>
        <taxon>Eukaryota</taxon>
        <taxon>Fungi</taxon>
        <taxon>Dikarya</taxon>
        <taxon>Basidiomycota</taxon>
        <taxon>Agaricomycotina</taxon>
        <taxon>Agaricomycetes</taxon>
        <taxon>Polyporales</taxon>
        <taxon>Polyporaceae</taxon>
        <taxon>Trametes</taxon>
    </lineage>
</organism>
<comment type="caution">
    <text evidence="1">The sequence shown here is derived from an EMBL/GenBank/DDBJ whole genome shotgun (WGS) entry which is preliminary data.</text>
</comment>
<protein>
    <submittedName>
        <fullName evidence="1">Uncharacterized protein</fullName>
    </submittedName>
</protein>
<gene>
    <name evidence="1" type="ORF">TRAPUB_12240</name>
</gene>
<dbReference type="OMA" id="HEMSDPL"/>
<dbReference type="OrthoDB" id="2757672at2759"/>